<evidence type="ECO:0000256" key="5">
    <source>
        <dbReference type="HAMAP-Rule" id="MF_00563"/>
    </source>
</evidence>
<dbReference type="NCBIfam" id="TIGR00936">
    <property type="entry name" value="ahcY"/>
    <property type="match status" value="1"/>
</dbReference>
<feature type="binding site" evidence="5 6">
    <location>
        <position position="159"/>
    </location>
    <ligand>
        <name>substrate</name>
    </ligand>
</feature>
<evidence type="ECO:0000313" key="11">
    <source>
        <dbReference type="EMBL" id="AGY59814.1"/>
    </source>
</evidence>
<reference evidence="11 12" key="1">
    <citation type="journal article" date="2013" name="PLoS ONE">
        <title>Cultivation and Complete Genome Sequencing of Gloeobacter kilaueensis sp. nov., from a Lava Cave in Kilauea Caldera, Hawai'i.</title>
        <authorList>
            <person name="Saw J.H."/>
            <person name="Schatz M."/>
            <person name="Brown M.V."/>
            <person name="Kunkel D.D."/>
            <person name="Foster J.S."/>
            <person name="Shick H."/>
            <person name="Christensen S."/>
            <person name="Hou S."/>
            <person name="Wan X."/>
            <person name="Donachie S.P."/>
        </authorList>
    </citation>
    <scope>NUCLEOTIDE SEQUENCE [LARGE SCALE GENOMIC DNA]</scope>
    <source>
        <strain evidence="12">JS</strain>
    </source>
</reference>
<dbReference type="PIRSF" id="PIRSF001109">
    <property type="entry name" value="Ad_hcy_hydrolase"/>
    <property type="match status" value="1"/>
</dbReference>
<evidence type="ECO:0000256" key="2">
    <source>
        <dbReference type="ARBA" id="ARBA00022563"/>
    </source>
</evidence>
<dbReference type="EMBL" id="CP003587">
    <property type="protein sequence ID" value="AGY59814.1"/>
    <property type="molecule type" value="Genomic_DNA"/>
</dbReference>
<organism evidence="11 12">
    <name type="scientific">Gloeobacter kilaueensis (strain ATCC BAA-2537 / CCAP 1431/1 / ULC 316 / JS1)</name>
    <dbReference type="NCBI Taxonomy" id="1183438"/>
    <lineage>
        <taxon>Bacteria</taxon>
        <taxon>Bacillati</taxon>
        <taxon>Cyanobacteriota</taxon>
        <taxon>Cyanophyceae</taxon>
        <taxon>Gloeobacterales</taxon>
        <taxon>Gloeobacteraceae</taxon>
        <taxon>Gloeobacter</taxon>
    </lineage>
</organism>
<feature type="binding site" evidence="5 7">
    <location>
        <begin position="302"/>
        <end position="304"/>
    </location>
    <ligand>
        <name>NAD(+)</name>
        <dbReference type="ChEBI" id="CHEBI:57540"/>
    </ligand>
</feature>
<dbReference type="RefSeq" id="WP_023175123.1">
    <property type="nucleotide sequence ID" value="NC_022600.1"/>
</dbReference>
<evidence type="ECO:0000259" key="10">
    <source>
        <dbReference type="SMART" id="SM00997"/>
    </source>
</evidence>
<dbReference type="GO" id="GO:0033353">
    <property type="term" value="P:S-adenosylmethionine cycle"/>
    <property type="evidence" value="ECO:0007669"/>
    <property type="project" value="TreeGrafter"/>
</dbReference>
<dbReference type="SMART" id="SM00997">
    <property type="entry name" value="AdoHcyase_NAD"/>
    <property type="match status" value="1"/>
</dbReference>
<dbReference type="GO" id="GO:0006730">
    <property type="term" value="P:one-carbon metabolic process"/>
    <property type="evidence" value="ECO:0007669"/>
    <property type="project" value="UniProtKB-UniRule"/>
</dbReference>
<feature type="binding site" evidence="5">
    <location>
        <position position="194"/>
    </location>
    <ligand>
        <name>NAD(+)</name>
        <dbReference type="ChEBI" id="CHEBI:57540"/>
    </ligand>
</feature>
<dbReference type="PANTHER" id="PTHR23420">
    <property type="entry name" value="ADENOSYLHOMOCYSTEINASE"/>
    <property type="match status" value="1"/>
</dbReference>
<dbReference type="eggNOG" id="COG0499">
    <property type="taxonomic scope" value="Bacteria"/>
</dbReference>
<feature type="binding site" evidence="5">
    <location>
        <begin position="223"/>
        <end position="228"/>
    </location>
    <ligand>
        <name>NAD(+)</name>
        <dbReference type="ChEBI" id="CHEBI:57540"/>
    </ligand>
</feature>
<dbReference type="Gene3D" id="3.40.50.1480">
    <property type="entry name" value="Adenosylhomocysteinase-like"/>
    <property type="match status" value="1"/>
</dbReference>
<feature type="binding site" evidence="5 6">
    <location>
        <position position="62"/>
    </location>
    <ligand>
        <name>substrate</name>
    </ligand>
</feature>
<keyword evidence="3 5" id="KW-0378">Hydrolase</keyword>
<dbReference type="SMART" id="SM00996">
    <property type="entry name" value="AdoHcyase"/>
    <property type="match status" value="1"/>
</dbReference>
<dbReference type="KEGG" id="glj:GKIL_3568"/>
<proteinExistence type="inferred from homology"/>
<evidence type="ECO:0000256" key="4">
    <source>
        <dbReference type="ARBA" id="ARBA00023027"/>
    </source>
</evidence>
<keyword evidence="2 5" id="KW-0554">One-carbon metabolism</keyword>
<dbReference type="GO" id="GO:0005829">
    <property type="term" value="C:cytosol"/>
    <property type="evidence" value="ECO:0007669"/>
    <property type="project" value="TreeGrafter"/>
</dbReference>
<dbReference type="Gene3D" id="3.40.50.720">
    <property type="entry name" value="NAD(P)-binding Rossmann-like Domain"/>
    <property type="match status" value="1"/>
</dbReference>
<dbReference type="SUPFAM" id="SSF51735">
    <property type="entry name" value="NAD(P)-binding Rossmann-fold domains"/>
    <property type="match status" value="1"/>
</dbReference>
<feature type="binding site" evidence="5 7">
    <location>
        <position position="350"/>
    </location>
    <ligand>
        <name>NAD(+)</name>
        <dbReference type="ChEBI" id="CHEBI:57540"/>
    </ligand>
</feature>
<dbReference type="STRING" id="1183438.GKIL_3568"/>
<dbReference type="PANTHER" id="PTHR23420:SF0">
    <property type="entry name" value="ADENOSYLHOMOCYSTEINASE"/>
    <property type="match status" value="1"/>
</dbReference>
<feature type="domain" description="S-adenosyl-L-homocysteine hydrolase NAD binding" evidence="10">
    <location>
        <begin position="194"/>
        <end position="356"/>
    </location>
</feature>
<comment type="function">
    <text evidence="5">May play a key role in the regulation of the intracellular concentration of adenosylhomocysteine.</text>
</comment>
<dbReference type="PROSITE" id="PS00739">
    <property type="entry name" value="ADOHCYASE_2"/>
    <property type="match status" value="1"/>
</dbReference>
<accession>U5QQD4</accession>
<dbReference type="Proteomes" id="UP000017396">
    <property type="component" value="Chromosome"/>
</dbReference>
<dbReference type="FunFam" id="3.40.50.720:FF:000004">
    <property type="entry name" value="Adenosylhomocysteinase"/>
    <property type="match status" value="1"/>
</dbReference>
<evidence type="ECO:0000256" key="9">
    <source>
        <dbReference type="RuleBase" id="RU004166"/>
    </source>
</evidence>
<feature type="binding site" evidence="5 6">
    <location>
        <position position="193"/>
    </location>
    <ligand>
        <name>substrate</name>
    </ligand>
</feature>
<dbReference type="NCBIfam" id="NF004005">
    <property type="entry name" value="PRK05476.2-3"/>
    <property type="match status" value="1"/>
</dbReference>
<keyword evidence="12" id="KW-1185">Reference proteome</keyword>
<feature type="binding site" evidence="5 6">
    <location>
        <position position="134"/>
    </location>
    <ligand>
        <name>substrate</name>
    </ligand>
</feature>
<dbReference type="EC" id="3.13.2.1" evidence="5"/>
<gene>
    <name evidence="5 11" type="primary">ahcY</name>
    <name evidence="11" type="ORF">GKIL_3568</name>
</gene>
<feature type="binding site" evidence="5 7">
    <location>
        <begin position="160"/>
        <end position="162"/>
    </location>
    <ligand>
        <name>NAD(+)</name>
        <dbReference type="ChEBI" id="CHEBI:57540"/>
    </ligand>
</feature>
<dbReference type="AlphaFoldDB" id="U5QQD4"/>
<comment type="catalytic activity">
    <reaction evidence="5 8">
        <text>S-adenosyl-L-homocysteine + H2O = L-homocysteine + adenosine</text>
        <dbReference type="Rhea" id="RHEA:21708"/>
        <dbReference type="ChEBI" id="CHEBI:15377"/>
        <dbReference type="ChEBI" id="CHEBI:16335"/>
        <dbReference type="ChEBI" id="CHEBI:57856"/>
        <dbReference type="ChEBI" id="CHEBI:58199"/>
        <dbReference type="EC" id="3.13.2.1"/>
    </reaction>
</comment>
<dbReference type="PROSITE" id="PS00738">
    <property type="entry name" value="ADOHCYASE_1"/>
    <property type="match status" value="1"/>
</dbReference>
<feature type="binding site" evidence="5">
    <location>
        <position position="281"/>
    </location>
    <ligand>
        <name>NAD(+)</name>
        <dbReference type="ChEBI" id="CHEBI:57540"/>
    </ligand>
</feature>
<dbReference type="InterPro" id="IPR036291">
    <property type="entry name" value="NAD(P)-bd_dom_sf"/>
</dbReference>
<sequence>MTAVTTPVQNRYEVRSLELAAEGRQRIEWAAREMPVIRQLRQRFSQERPLAGIRISACCHVTTETANLAITLKAAGADALLIASNPLSTQDDVAASLVVDHGIPVFALKGEDTATYLRHVRIALEHRPQIIIDDGSDVVATLIKDRPDLLSEVIGTTEETTTGIVRLKAMLAAGVLTFPAMAVNDAETKHFFDNRYGTGQSTLDGIIRATNILLAGKTVVVAGYGWCGKGVALRARGLGANVVVTEINPVRAIEAAMDGFRVLPMADAARQGDLFITVTGNKHVIRREHFEAMKDGAIVCNSGHFDIEIDLVGLGELSSGKRTVRPFTEEYTLKAGGKSVIVLGEGRLVNLAAAEGHPASVMDMSFANQALAVEYLVKNQGKLTPGIYNIPDELDQQIAALKLAAMGIAIDVLTPEQLRYQASWDEGTE</sequence>
<keyword evidence="5" id="KW-0963">Cytoplasm</keyword>
<dbReference type="Pfam" id="PF00670">
    <property type="entry name" value="AdoHcyase_NAD"/>
    <property type="match status" value="1"/>
</dbReference>
<dbReference type="HAMAP" id="MF_00563">
    <property type="entry name" value="AdoHcyase"/>
    <property type="match status" value="1"/>
</dbReference>
<comment type="cofactor">
    <cofactor evidence="5 7 8">
        <name>NAD(+)</name>
        <dbReference type="ChEBI" id="CHEBI:57540"/>
    </cofactor>
    <text evidence="5 7 8">Binds 1 NAD(+) per subunit.</text>
</comment>
<dbReference type="InterPro" id="IPR042172">
    <property type="entry name" value="Adenosylhomocyst_ase-like_sf"/>
</dbReference>
<dbReference type="Pfam" id="PF05221">
    <property type="entry name" value="AdoHcyase"/>
    <property type="match status" value="2"/>
</dbReference>
<evidence type="ECO:0000256" key="8">
    <source>
        <dbReference type="RuleBase" id="RU000548"/>
    </source>
</evidence>
<dbReference type="InterPro" id="IPR020082">
    <property type="entry name" value="S-Ado-L-homoCys_hydrolase_CS"/>
</dbReference>
<feature type="binding site" evidence="5 7">
    <location>
        <position position="246"/>
    </location>
    <ligand>
        <name>NAD(+)</name>
        <dbReference type="ChEBI" id="CHEBI:57540"/>
    </ligand>
</feature>
<name>U5QQD4_GLOK1</name>
<dbReference type="InterPro" id="IPR015878">
    <property type="entry name" value="Ado_hCys_hydrolase_NAD-bd"/>
</dbReference>
<evidence type="ECO:0000256" key="6">
    <source>
        <dbReference type="PIRSR" id="PIRSR001109-1"/>
    </source>
</evidence>
<dbReference type="InterPro" id="IPR000043">
    <property type="entry name" value="Adenosylhomocysteinase-like"/>
</dbReference>
<evidence type="ECO:0000313" key="12">
    <source>
        <dbReference type="Proteomes" id="UP000017396"/>
    </source>
</evidence>
<evidence type="ECO:0000256" key="3">
    <source>
        <dbReference type="ARBA" id="ARBA00022801"/>
    </source>
</evidence>
<evidence type="ECO:0000256" key="7">
    <source>
        <dbReference type="PIRSR" id="PIRSR001109-2"/>
    </source>
</evidence>
<feature type="binding site" evidence="5 6">
    <location>
        <position position="189"/>
    </location>
    <ligand>
        <name>substrate</name>
    </ligand>
</feature>
<dbReference type="GO" id="GO:0071269">
    <property type="term" value="P:L-homocysteine biosynthetic process"/>
    <property type="evidence" value="ECO:0007669"/>
    <property type="project" value="UniProtKB-UniRule"/>
</dbReference>
<comment type="subcellular location">
    <subcellularLocation>
        <location evidence="5">Cytoplasm</location>
    </subcellularLocation>
</comment>
<comment type="similarity">
    <text evidence="1 5 9">Belongs to the adenosylhomocysteinase family.</text>
</comment>
<comment type="pathway">
    <text evidence="5 8">Amino-acid biosynthesis; L-homocysteine biosynthesis; L-homocysteine from S-adenosyl-L-homocysteine: step 1/1.</text>
</comment>
<dbReference type="HOGENOM" id="CLU_025194_0_2_3"/>
<dbReference type="SUPFAM" id="SSF52283">
    <property type="entry name" value="Formate/glycerate dehydrogenase catalytic domain-like"/>
    <property type="match status" value="1"/>
</dbReference>
<dbReference type="PATRIC" id="fig|1183438.3.peg.3503"/>
<dbReference type="CDD" id="cd00401">
    <property type="entry name" value="SAHH"/>
    <property type="match status" value="1"/>
</dbReference>
<feature type="binding site" evidence="7">
    <location>
        <position position="357"/>
    </location>
    <ligand>
        <name>NAD(+)</name>
        <dbReference type="ChEBI" id="CHEBI:57540"/>
    </ligand>
</feature>
<feature type="binding site" evidence="7">
    <location>
        <begin position="225"/>
        <end position="230"/>
    </location>
    <ligand>
        <name>NAD(+)</name>
        <dbReference type="ChEBI" id="CHEBI:57540"/>
    </ligand>
</feature>
<protein>
    <recommendedName>
        <fullName evidence="5">Adenosylhomocysteinase</fullName>
        <ecNumber evidence="5">3.13.2.1</ecNumber>
    </recommendedName>
    <alternativeName>
        <fullName evidence="5">S-adenosyl-L-homocysteine hydrolase</fullName>
        <shortName evidence="5">AdoHcyase</shortName>
    </alternativeName>
</protein>
<evidence type="ECO:0000256" key="1">
    <source>
        <dbReference type="ARBA" id="ARBA00007122"/>
    </source>
</evidence>
<dbReference type="UniPathway" id="UPA00314">
    <property type="reaction ID" value="UER00076"/>
</dbReference>
<dbReference type="OrthoDB" id="9802717at2"/>
<keyword evidence="4 5" id="KW-0520">NAD</keyword>
<dbReference type="GO" id="GO:0004013">
    <property type="term" value="F:adenosylhomocysteinase activity"/>
    <property type="evidence" value="ECO:0007669"/>
    <property type="project" value="UniProtKB-UniRule"/>
</dbReference>